<protein>
    <recommendedName>
        <fullName evidence="1">N-acetyltransferase domain-containing protein</fullName>
    </recommendedName>
</protein>
<evidence type="ECO:0000259" key="1">
    <source>
        <dbReference type="PROSITE" id="PS51186"/>
    </source>
</evidence>
<reference evidence="2 3" key="1">
    <citation type="submission" date="2018-12" db="EMBL/GenBank/DDBJ databases">
        <title>Complete Genome Sequence of Glutamicibacter creatinolyticus strain LGCM259,isolated from an abscess of a 12-year-old mare in Italy.</title>
        <authorList>
            <person name="Santos R.G."/>
            <person name="Silva A.L."/>
            <person name="Seyffert N."/>
            <person name="Castro T.L.P."/>
            <person name="Attili A.R."/>
            <person name="Rifici C."/>
            <person name="Mazzullo G."/>
            <person name="Brenig B."/>
            <person name="Venanzi F."/>
            <person name="Azevedo V."/>
        </authorList>
    </citation>
    <scope>NUCLEOTIDE SEQUENCE [LARGE SCALE GENOMIC DNA]</scope>
    <source>
        <strain evidence="2 3">LGCM 259</strain>
    </source>
</reference>
<dbReference type="Gene3D" id="3.40.630.30">
    <property type="match status" value="1"/>
</dbReference>
<dbReference type="InterPro" id="IPR051531">
    <property type="entry name" value="N-acetyltransferase"/>
</dbReference>
<sequence>MPMPENPPLNLRPFAAADLPFFSALARDRQVTRFVGDGQPWEEARVAERARRALAGTAVEEAGASRWFIAQKQNHASPPQDAGLLVATRGGHEVEIGYWVAPAFWGQGIGGAMVHAAQELIPRVFGAPVLTARVHTTNVASVRALTRRGFVAGPAQEGLLVYRWRASSQLAD</sequence>
<dbReference type="Pfam" id="PF13302">
    <property type="entry name" value="Acetyltransf_3"/>
    <property type="match status" value="1"/>
</dbReference>
<dbReference type="KEGG" id="gcr:GcLGCM259_0924"/>
<gene>
    <name evidence="2" type="ORF">GcLGCM259_0924</name>
</gene>
<dbReference type="AlphaFoldDB" id="A0A5B7WS08"/>
<accession>A0A5B7WS08</accession>
<evidence type="ECO:0000313" key="3">
    <source>
        <dbReference type="Proteomes" id="UP000307000"/>
    </source>
</evidence>
<dbReference type="InterPro" id="IPR016181">
    <property type="entry name" value="Acyl_CoA_acyltransferase"/>
</dbReference>
<dbReference type="RefSeq" id="WP_138174361.1">
    <property type="nucleotide sequence ID" value="NZ_CP034412.1"/>
</dbReference>
<dbReference type="PROSITE" id="PS51186">
    <property type="entry name" value="GNAT"/>
    <property type="match status" value="1"/>
</dbReference>
<dbReference type="GO" id="GO:0016747">
    <property type="term" value="F:acyltransferase activity, transferring groups other than amino-acyl groups"/>
    <property type="evidence" value="ECO:0007669"/>
    <property type="project" value="InterPro"/>
</dbReference>
<name>A0A5B7WS08_9MICC</name>
<evidence type="ECO:0000313" key="2">
    <source>
        <dbReference type="EMBL" id="QCY46679.1"/>
    </source>
</evidence>
<organism evidence="2 3">
    <name type="scientific">Glutamicibacter creatinolyticus</name>
    <dbReference type="NCBI Taxonomy" id="162496"/>
    <lineage>
        <taxon>Bacteria</taxon>
        <taxon>Bacillati</taxon>
        <taxon>Actinomycetota</taxon>
        <taxon>Actinomycetes</taxon>
        <taxon>Micrococcales</taxon>
        <taxon>Micrococcaceae</taxon>
        <taxon>Glutamicibacter</taxon>
    </lineage>
</organism>
<feature type="domain" description="N-acetyltransferase" evidence="1">
    <location>
        <begin position="9"/>
        <end position="167"/>
    </location>
</feature>
<proteinExistence type="predicted"/>
<dbReference type="PANTHER" id="PTHR43792">
    <property type="entry name" value="GNAT FAMILY, PUTATIVE (AFU_ORTHOLOGUE AFUA_3G00765)-RELATED-RELATED"/>
    <property type="match status" value="1"/>
</dbReference>
<dbReference type="SUPFAM" id="SSF55729">
    <property type="entry name" value="Acyl-CoA N-acyltransferases (Nat)"/>
    <property type="match status" value="1"/>
</dbReference>
<keyword evidence="3" id="KW-1185">Reference proteome</keyword>
<dbReference type="Proteomes" id="UP000307000">
    <property type="component" value="Chromosome"/>
</dbReference>
<dbReference type="InterPro" id="IPR000182">
    <property type="entry name" value="GNAT_dom"/>
</dbReference>
<dbReference type="EMBL" id="CP034412">
    <property type="protein sequence ID" value="QCY46679.1"/>
    <property type="molecule type" value="Genomic_DNA"/>
</dbReference>
<dbReference type="PANTHER" id="PTHR43792:SF1">
    <property type="entry name" value="N-ACETYLTRANSFERASE DOMAIN-CONTAINING PROTEIN"/>
    <property type="match status" value="1"/>
</dbReference>